<evidence type="ECO:0000256" key="1">
    <source>
        <dbReference type="SAM" id="MobiDB-lite"/>
    </source>
</evidence>
<evidence type="ECO:0000313" key="2">
    <source>
        <dbReference type="EMBL" id="GIY99171.1"/>
    </source>
</evidence>
<gene>
    <name evidence="2" type="ORF">CEXT_409071</name>
</gene>
<comment type="caution">
    <text evidence="2">The sequence shown here is derived from an EMBL/GenBank/DDBJ whole genome shotgun (WGS) entry which is preliminary data.</text>
</comment>
<organism evidence="2 3">
    <name type="scientific">Caerostris extrusa</name>
    <name type="common">Bark spider</name>
    <name type="synonym">Caerostris bankana</name>
    <dbReference type="NCBI Taxonomy" id="172846"/>
    <lineage>
        <taxon>Eukaryota</taxon>
        <taxon>Metazoa</taxon>
        <taxon>Ecdysozoa</taxon>
        <taxon>Arthropoda</taxon>
        <taxon>Chelicerata</taxon>
        <taxon>Arachnida</taxon>
        <taxon>Araneae</taxon>
        <taxon>Araneomorphae</taxon>
        <taxon>Entelegynae</taxon>
        <taxon>Araneoidea</taxon>
        <taxon>Araneidae</taxon>
        <taxon>Caerostris</taxon>
    </lineage>
</organism>
<accession>A0AAV4XVL9</accession>
<name>A0AAV4XVL9_CAEEX</name>
<reference evidence="2 3" key="1">
    <citation type="submission" date="2021-06" db="EMBL/GenBank/DDBJ databases">
        <title>Caerostris extrusa draft genome.</title>
        <authorList>
            <person name="Kono N."/>
            <person name="Arakawa K."/>
        </authorList>
    </citation>
    <scope>NUCLEOTIDE SEQUENCE [LARGE SCALE GENOMIC DNA]</scope>
</reference>
<feature type="region of interest" description="Disordered" evidence="1">
    <location>
        <begin position="1"/>
        <end position="26"/>
    </location>
</feature>
<evidence type="ECO:0000313" key="3">
    <source>
        <dbReference type="Proteomes" id="UP001054945"/>
    </source>
</evidence>
<proteinExistence type="predicted"/>
<dbReference type="AlphaFoldDB" id="A0AAV4XVL9"/>
<dbReference type="EMBL" id="BPLR01001017">
    <property type="protein sequence ID" value="GIY99171.1"/>
    <property type="molecule type" value="Genomic_DNA"/>
</dbReference>
<protein>
    <submittedName>
        <fullName evidence="2">Uncharacterized protein</fullName>
    </submittedName>
</protein>
<sequence>MQKISDNGPNERKRKNQGVGENEGKSKYLRFQSPALGETYSIFSDQRTKGLCSYVLFSWKEVIRIPHSLPKSLAWPIEKERSILNVIRVNGSCFTASHISRAIAPTQLRIKIHSYAELSVWNRWRRV</sequence>
<dbReference type="Proteomes" id="UP001054945">
    <property type="component" value="Unassembled WGS sequence"/>
</dbReference>
<keyword evidence="3" id="KW-1185">Reference proteome</keyword>